<organism evidence="2 3">
    <name type="scientific">Sinanodonta woodiana</name>
    <name type="common">Chinese pond mussel</name>
    <name type="synonym">Anodonta woodiana</name>
    <dbReference type="NCBI Taxonomy" id="1069815"/>
    <lineage>
        <taxon>Eukaryota</taxon>
        <taxon>Metazoa</taxon>
        <taxon>Spiralia</taxon>
        <taxon>Lophotrochozoa</taxon>
        <taxon>Mollusca</taxon>
        <taxon>Bivalvia</taxon>
        <taxon>Autobranchia</taxon>
        <taxon>Heteroconchia</taxon>
        <taxon>Palaeoheterodonta</taxon>
        <taxon>Unionida</taxon>
        <taxon>Unionoidea</taxon>
        <taxon>Unionidae</taxon>
        <taxon>Unioninae</taxon>
        <taxon>Sinanodonta</taxon>
    </lineage>
</organism>
<keyword evidence="3" id="KW-1185">Reference proteome</keyword>
<keyword evidence="1" id="KW-1133">Transmembrane helix</keyword>
<dbReference type="EMBL" id="JBJQND010000009">
    <property type="protein sequence ID" value="KAL3867477.1"/>
    <property type="molecule type" value="Genomic_DNA"/>
</dbReference>
<comment type="caution">
    <text evidence="2">The sequence shown here is derived from an EMBL/GenBank/DDBJ whole genome shotgun (WGS) entry which is preliminary data.</text>
</comment>
<dbReference type="Gene3D" id="3.10.100.10">
    <property type="entry name" value="Mannose-Binding Protein A, subunit A"/>
    <property type="match status" value="1"/>
</dbReference>
<evidence type="ECO:0000256" key="1">
    <source>
        <dbReference type="SAM" id="Phobius"/>
    </source>
</evidence>
<protein>
    <recommendedName>
        <fullName evidence="4">C-type lectin domain-containing protein</fullName>
    </recommendedName>
</protein>
<keyword evidence="1" id="KW-0812">Transmembrane</keyword>
<dbReference type="CDD" id="cd00037">
    <property type="entry name" value="CLECT"/>
    <property type="match status" value="1"/>
</dbReference>
<proteinExistence type="predicted"/>
<evidence type="ECO:0000313" key="3">
    <source>
        <dbReference type="Proteomes" id="UP001634394"/>
    </source>
</evidence>
<gene>
    <name evidence="2" type="ORF">ACJMK2_044679</name>
</gene>
<name>A0ABD3W0T9_SINWO</name>
<sequence length="220" mass="24755">MDIKRRHANKFKENKEKRRKEKNCLIDSRLDMKIKGRYTDYMSIHSKFVSNQNKNLNVTGVFKWKMTQSIPIASLWGSGEPNIKNPDESVCVRYKPMKGFQLADFPCSDVYTVICERPTVNNQGSSSVATKQVSPTTIPKSTPSQATIINMTTISSLEKLLVEMKINDNSTSRYIRTKTCAEDKRISSKVVGLIGTVILAVVFTLPVASDALNLILFLTK</sequence>
<dbReference type="Proteomes" id="UP001634394">
    <property type="component" value="Unassembled WGS sequence"/>
</dbReference>
<reference evidence="2 3" key="1">
    <citation type="submission" date="2024-11" db="EMBL/GenBank/DDBJ databases">
        <title>Chromosome-level genome assembly of the freshwater bivalve Anodonta woodiana.</title>
        <authorList>
            <person name="Chen X."/>
        </authorList>
    </citation>
    <scope>NUCLEOTIDE SEQUENCE [LARGE SCALE GENOMIC DNA]</scope>
    <source>
        <strain evidence="2">MN2024</strain>
        <tissue evidence="2">Gills</tissue>
    </source>
</reference>
<evidence type="ECO:0008006" key="4">
    <source>
        <dbReference type="Google" id="ProtNLM"/>
    </source>
</evidence>
<accession>A0ABD3W0T9</accession>
<keyword evidence="1" id="KW-0472">Membrane</keyword>
<dbReference type="InterPro" id="IPR016186">
    <property type="entry name" value="C-type_lectin-like/link_sf"/>
</dbReference>
<dbReference type="InterPro" id="IPR016187">
    <property type="entry name" value="CTDL_fold"/>
</dbReference>
<feature type="transmembrane region" description="Helical" evidence="1">
    <location>
        <begin position="190"/>
        <end position="218"/>
    </location>
</feature>
<evidence type="ECO:0000313" key="2">
    <source>
        <dbReference type="EMBL" id="KAL3867477.1"/>
    </source>
</evidence>
<dbReference type="AlphaFoldDB" id="A0ABD3W0T9"/>
<dbReference type="SUPFAM" id="SSF56436">
    <property type="entry name" value="C-type lectin-like"/>
    <property type="match status" value="1"/>
</dbReference>